<evidence type="ECO:0000259" key="2">
    <source>
        <dbReference type="PROSITE" id="PS51029"/>
    </source>
</evidence>
<gene>
    <name evidence="3" type="ORF">PLXY2_LOCUS10020</name>
</gene>
<feature type="region of interest" description="Disordered" evidence="1">
    <location>
        <begin position="139"/>
        <end position="211"/>
    </location>
</feature>
<evidence type="ECO:0000313" key="4">
    <source>
        <dbReference type="Proteomes" id="UP000653454"/>
    </source>
</evidence>
<dbReference type="PROSITE" id="PS51029">
    <property type="entry name" value="MADF"/>
    <property type="match status" value="1"/>
</dbReference>
<accession>A0A8S4FR57</accession>
<feature type="domain" description="MADF" evidence="2">
    <location>
        <begin position="10"/>
        <end position="105"/>
    </location>
</feature>
<name>A0A8S4FR57_PLUXY</name>
<proteinExistence type="predicted"/>
<dbReference type="InterPro" id="IPR006578">
    <property type="entry name" value="MADF-dom"/>
</dbReference>
<dbReference type="EMBL" id="CAJHNJ030000042">
    <property type="protein sequence ID" value="CAG9130813.1"/>
    <property type="molecule type" value="Genomic_DNA"/>
</dbReference>
<dbReference type="PANTHER" id="PTHR21505:SF8">
    <property type="entry name" value="DPT-YFP REPRESSOR BY OVEREXPRESSION, ISOFORM D-RELATED"/>
    <property type="match status" value="1"/>
</dbReference>
<keyword evidence="4" id="KW-1185">Reference proteome</keyword>
<dbReference type="AlphaFoldDB" id="A0A8S4FR57"/>
<feature type="compositionally biased region" description="Polar residues" evidence="1">
    <location>
        <begin position="189"/>
        <end position="209"/>
    </location>
</feature>
<organism evidence="3 4">
    <name type="scientific">Plutella xylostella</name>
    <name type="common">Diamondback moth</name>
    <name type="synonym">Plutella maculipennis</name>
    <dbReference type="NCBI Taxonomy" id="51655"/>
    <lineage>
        <taxon>Eukaryota</taxon>
        <taxon>Metazoa</taxon>
        <taxon>Ecdysozoa</taxon>
        <taxon>Arthropoda</taxon>
        <taxon>Hexapoda</taxon>
        <taxon>Insecta</taxon>
        <taxon>Pterygota</taxon>
        <taxon>Neoptera</taxon>
        <taxon>Endopterygota</taxon>
        <taxon>Lepidoptera</taxon>
        <taxon>Glossata</taxon>
        <taxon>Ditrysia</taxon>
        <taxon>Yponomeutoidea</taxon>
        <taxon>Plutellidae</taxon>
        <taxon>Plutella</taxon>
    </lineage>
</organism>
<dbReference type="Proteomes" id="UP000653454">
    <property type="component" value="Unassembled WGS sequence"/>
</dbReference>
<feature type="compositionally biased region" description="Basic and acidic residues" evidence="1">
    <location>
        <begin position="150"/>
        <end position="172"/>
    </location>
</feature>
<reference evidence="3" key="1">
    <citation type="submission" date="2020-11" db="EMBL/GenBank/DDBJ databases">
        <authorList>
            <person name="Whiteford S."/>
        </authorList>
    </citation>
    <scope>NUCLEOTIDE SEQUENCE</scope>
</reference>
<evidence type="ECO:0000313" key="3">
    <source>
        <dbReference type="EMBL" id="CAG9130813.1"/>
    </source>
</evidence>
<dbReference type="Pfam" id="PF10545">
    <property type="entry name" value="MADF_DNA_bdg"/>
    <property type="match status" value="1"/>
</dbReference>
<dbReference type="SMART" id="SM00595">
    <property type="entry name" value="MADF"/>
    <property type="match status" value="1"/>
</dbReference>
<evidence type="ECO:0000256" key="1">
    <source>
        <dbReference type="SAM" id="MobiDB-lite"/>
    </source>
</evidence>
<protein>
    <submittedName>
        <fullName evidence="3">(diamondback moth) hypothetical protein</fullName>
    </submittedName>
</protein>
<dbReference type="PANTHER" id="PTHR21505">
    <property type="entry name" value="MADF DOMAIN-CONTAINING PROTEIN-RELATED"/>
    <property type="match status" value="1"/>
</dbReference>
<comment type="caution">
    <text evidence="3">The sequence shown here is derived from an EMBL/GenBank/DDBJ whole genome shotgun (WGS) entry which is preliminary data.</text>
</comment>
<feature type="compositionally biased region" description="Basic residues" evidence="1">
    <location>
        <begin position="177"/>
        <end position="188"/>
    </location>
</feature>
<sequence length="256" mass="30173">MRWSETVTLEFVKIYLRHDCLWNPSHPGYKLKHQREKAYNDISAEFENATTKTLSVLEVKLKIKNLRTTYMQMVHKVLEKSSPDSIYEPSLIWFNEMDNCLKHLSTNRYSSSYNHSQENPEVDSSSQIWVDQQIPNQSIEDINPDPLIPHTDEENEVSKEETTKSRIKREMRSSPLHYKRIKKKKSKTRNSTDYFTDSNSESAVKNQNSKGKEDEFDIYGKYIASQLRRMELRKALRLQLEFQTLVSEARISEISD</sequence>